<comment type="caution">
    <text evidence="7">The sequence shown here is derived from an EMBL/GenBank/DDBJ whole genome shotgun (WGS) entry which is preliminary data.</text>
</comment>
<evidence type="ECO:0000256" key="5">
    <source>
        <dbReference type="SAM" id="MobiDB-lite"/>
    </source>
</evidence>
<dbReference type="GO" id="GO:0020037">
    <property type="term" value="F:heme binding"/>
    <property type="evidence" value="ECO:0007669"/>
    <property type="project" value="InterPro"/>
</dbReference>
<dbReference type="OrthoDB" id="6539015at2"/>
<feature type="chain" id="PRO_5012661826" evidence="6">
    <location>
        <begin position="23"/>
        <end position="127"/>
    </location>
</feature>
<proteinExistence type="inferred from homology"/>
<dbReference type="GO" id="GO:0005506">
    <property type="term" value="F:iron ion binding"/>
    <property type="evidence" value="ECO:0007669"/>
    <property type="project" value="InterPro"/>
</dbReference>
<gene>
    <name evidence="7" type="ORF">BTJ39_01305</name>
</gene>
<dbReference type="GO" id="GO:0042597">
    <property type="term" value="C:periplasmic space"/>
    <property type="evidence" value="ECO:0007669"/>
    <property type="project" value="InterPro"/>
</dbReference>
<dbReference type="AlphaFoldDB" id="A0A1S8YSM3"/>
<keyword evidence="4" id="KW-0479">Metal-binding</keyword>
<dbReference type="InterPro" id="IPR010980">
    <property type="entry name" value="Cyt_c/b562"/>
</dbReference>
<keyword evidence="4" id="KW-0349">Heme</keyword>
<evidence type="ECO:0000313" key="8">
    <source>
        <dbReference type="Proteomes" id="UP000190667"/>
    </source>
</evidence>
<feature type="binding site" description="axial binding residue" evidence="4">
    <location>
        <position position="123"/>
    </location>
    <ligand>
        <name>heme b</name>
        <dbReference type="ChEBI" id="CHEBI:60344"/>
    </ligand>
    <ligandPart>
        <name>Fe</name>
        <dbReference type="ChEBI" id="CHEBI:18248"/>
    </ligandPart>
</feature>
<evidence type="ECO:0000313" key="7">
    <source>
        <dbReference type="EMBL" id="OON41826.1"/>
    </source>
</evidence>
<keyword evidence="3 6" id="KW-0732">Signal</keyword>
<evidence type="ECO:0000256" key="1">
    <source>
        <dbReference type="ARBA" id="ARBA00002028"/>
    </source>
</evidence>
<evidence type="ECO:0000256" key="4">
    <source>
        <dbReference type="PIRSR" id="PIRSR000029-1"/>
    </source>
</evidence>
<comment type="similarity">
    <text evidence="2">Belongs to the cytochrome b562 family.</text>
</comment>
<dbReference type="Pfam" id="PF07361">
    <property type="entry name" value="Cytochrom_B562"/>
    <property type="match status" value="1"/>
</dbReference>
<dbReference type="InterPro" id="IPR009155">
    <property type="entry name" value="Cyt_b562"/>
</dbReference>
<feature type="region of interest" description="Disordered" evidence="5">
    <location>
        <begin position="54"/>
        <end position="76"/>
    </location>
</feature>
<dbReference type="Proteomes" id="UP000190667">
    <property type="component" value="Unassembled WGS sequence"/>
</dbReference>
<evidence type="ECO:0000256" key="2">
    <source>
        <dbReference type="ARBA" id="ARBA00005523"/>
    </source>
</evidence>
<evidence type="ECO:0000256" key="6">
    <source>
        <dbReference type="SAM" id="SignalP"/>
    </source>
</evidence>
<dbReference type="RefSeq" id="WP_078000851.1">
    <property type="nucleotide sequence ID" value="NZ_MRUL01000001.1"/>
</dbReference>
<dbReference type="Gene3D" id="1.20.120.10">
    <property type="entry name" value="Cytochrome c/b562"/>
    <property type="match status" value="1"/>
</dbReference>
<keyword evidence="8" id="KW-1185">Reference proteome</keyword>
<evidence type="ECO:0000256" key="3">
    <source>
        <dbReference type="ARBA" id="ARBA00022729"/>
    </source>
</evidence>
<dbReference type="GO" id="GO:0009055">
    <property type="term" value="F:electron transfer activity"/>
    <property type="evidence" value="ECO:0007669"/>
    <property type="project" value="InterPro"/>
</dbReference>
<keyword evidence="4" id="KW-0408">Iron</keyword>
<dbReference type="PIRSF" id="PIRSF000029">
    <property type="entry name" value="Cytochrome_b562"/>
    <property type="match status" value="1"/>
</dbReference>
<reference evidence="7 8" key="1">
    <citation type="submission" date="2016-12" db="EMBL/GenBank/DDBJ databases">
        <title>Izhakiella australiana sp. nov. of genus Izhakiella isolated from Australian desert.</title>
        <authorList>
            <person name="Ji M."/>
        </authorList>
    </citation>
    <scope>NUCLEOTIDE SEQUENCE [LARGE SCALE GENOMIC DNA]</scope>
    <source>
        <strain evidence="7 8">D4N98</strain>
    </source>
</reference>
<dbReference type="SUPFAM" id="SSF47175">
    <property type="entry name" value="Cytochromes"/>
    <property type="match status" value="1"/>
</dbReference>
<organism evidence="7 8">
    <name type="scientific">Izhakiella australiensis</name>
    <dbReference type="NCBI Taxonomy" id="1926881"/>
    <lineage>
        <taxon>Bacteria</taxon>
        <taxon>Pseudomonadati</taxon>
        <taxon>Pseudomonadota</taxon>
        <taxon>Gammaproteobacteria</taxon>
        <taxon>Enterobacterales</taxon>
        <taxon>Erwiniaceae</taxon>
        <taxon>Izhakiella</taxon>
    </lineage>
</organism>
<sequence>MRKHVIAMLSASLLFTSVSALADLEKDMDTLKENLSTVKKTSDAGELKQALTAMRQAAQDAKGQTPETLEGKAEDSAEVKDYHAHLDKLISQIDLSLKKVEAGDVAGAKAEAANFEQTRNESHKKFR</sequence>
<name>A0A1S8YSM3_9GAMM</name>
<feature type="binding site" description="axial binding residue" evidence="4">
    <location>
        <position position="28"/>
    </location>
    <ligand>
        <name>heme b</name>
        <dbReference type="ChEBI" id="CHEBI:60344"/>
    </ligand>
    <ligandPart>
        <name>Fe</name>
        <dbReference type="ChEBI" id="CHEBI:18248"/>
    </ligandPart>
</feature>
<feature type="signal peptide" evidence="6">
    <location>
        <begin position="1"/>
        <end position="22"/>
    </location>
</feature>
<dbReference type="EMBL" id="MRUL01000001">
    <property type="protein sequence ID" value="OON41826.1"/>
    <property type="molecule type" value="Genomic_DNA"/>
</dbReference>
<protein>
    <submittedName>
        <fullName evidence="7">Cytochrome B562</fullName>
    </submittedName>
</protein>
<comment type="cofactor">
    <cofactor evidence="4">
        <name>heme b</name>
        <dbReference type="ChEBI" id="CHEBI:60344"/>
    </cofactor>
    <text evidence="4">Binds 1 heme b (iron(II)-protoporphyrin IX) group per molecule.</text>
</comment>
<comment type="function">
    <text evidence="1">Electron-transport protein of unknown function.</text>
</comment>
<dbReference type="NCBIfam" id="NF011632">
    <property type="entry name" value="PRK15058.1"/>
    <property type="match status" value="1"/>
</dbReference>
<dbReference type="GO" id="GO:0022900">
    <property type="term" value="P:electron transport chain"/>
    <property type="evidence" value="ECO:0007669"/>
    <property type="project" value="InterPro"/>
</dbReference>
<accession>A0A1S8YSM3</accession>
<dbReference type="STRING" id="1926881.BTJ39_01305"/>